<accession>A0AAV7LP50</accession>
<dbReference type="EMBL" id="JANPWB010000015">
    <property type="protein sequence ID" value="KAJ1092177.1"/>
    <property type="molecule type" value="Genomic_DNA"/>
</dbReference>
<organism evidence="1 2">
    <name type="scientific">Pleurodeles waltl</name>
    <name type="common">Iberian ribbed newt</name>
    <dbReference type="NCBI Taxonomy" id="8319"/>
    <lineage>
        <taxon>Eukaryota</taxon>
        <taxon>Metazoa</taxon>
        <taxon>Chordata</taxon>
        <taxon>Craniata</taxon>
        <taxon>Vertebrata</taxon>
        <taxon>Euteleostomi</taxon>
        <taxon>Amphibia</taxon>
        <taxon>Batrachia</taxon>
        <taxon>Caudata</taxon>
        <taxon>Salamandroidea</taxon>
        <taxon>Salamandridae</taxon>
        <taxon>Pleurodelinae</taxon>
        <taxon>Pleurodeles</taxon>
    </lineage>
</organism>
<gene>
    <name evidence="1" type="ORF">NDU88_005289</name>
</gene>
<proteinExistence type="predicted"/>
<sequence>MEKQTLQAIVLLEEDSSKDVAAEDVGPQIPEMFKQPLRTKCVTPQIPGNEVVQNARTSTHNGNIHDSKISTAGAAHNQEGTGMTLLLGDHWISELDSQQGSRPAVSSQIVVGERADLGSAANEAGFSYLSQQDALHEVTIGGRKAPLVAKTDVPTISRRGMMTNCRASRETQGCSLRE</sequence>
<keyword evidence="2" id="KW-1185">Reference proteome</keyword>
<name>A0AAV7LP50_PLEWA</name>
<dbReference type="AlphaFoldDB" id="A0AAV7LP50"/>
<reference evidence="1" key="1">
    <citation type="journal article" date="2022" name="bioRxiv">
        <title>Sequencing and chromosome-scale assembly of the giantPleurodeles waltlgenome.</title>
        <authorList>
            <person name="Brown T."/>
            <person name="Elewa A."/>
            <person name="Iarovenko S."/>
            <person name="Subramanian E."/>
            <person name="Araus A.J."/>
            <person name="Petzold A."/>
            <person name="Susuki M."/>
            <person name="Suzuki K.-i.T."/>
            <person name="Hayashi T."/>
            <person name="Toyoda A."/>
            <person name="Oliveira C."/>
            <person name="Osipova E."/>
            <person name="Leigh N.D."/>
            <person name="Simon A."/>
            <person name="Yun M.H."/>
        </authorList>
    </citation>
    <scope>NUCLEOTIDE SEQUENCE</scope>
    <source>
        <strain evidence="1">20211129_DDA</strain>
        <tissue evidence="1">Liver</tissue>
    </source>
</reference>
<protein>
    <submittedName>
        <fullName evidence="1">Uncharacterized protein</fullName>
    </submittedName>
</protein>
<evidence type="ECO:0000313" key="1">
    <source>
        <dbReference type="EMBL" id="KAJ1092177.1"/>
    </source>
</evidence>
<comment type="caution">
    <text evidence="1">The sequence shown here is derived from an EMBL/GenBank/DDBJ whole genome shotgun (WGS) entry which is preliminary data.</text>
</comment>
<dbReference type="Proteomes" id="UP001066276">
    <property type="component" value="Chromosome 11"/>
</dbReference>
<evidence type="ECO:0000313" key="2">
    <source>
        <dbReference type="Proteomes" id="UP001066276"/>
    </source>
</evidence>